<gene>
    <name evidence="2" type="ORF">FYJ35_10405</name>
</gene>
<evidence type="ECO:0000313" key="2">
    <source>
        <dbReference type="EMBL" id="MSS15441.1"/>
    </source>
</evidence>
<dbReference type="RefSeq" id="WP_154526287.1">
    <property type="nucleotide sequence ID" value="NZ_JAQYJL010000029.1"/>
</dbReference>
<protein>
    <recommendedName>
        <fullName evidence="4">Zn-finger containing protein</fullName>
    </recommendedName>
</protein>
<dbReference type="EMBL" id="VULZ01000011">
    <property type="protein sequence ID" value="MSS15441.1"/>
    <property type="molecule type" value="Genomic_DNA"/>
</dbReference>
<keyword evidence="1" id="KW-1133">Transmembrane helix</keyword>
<accession>A0A6L5X4Y3</accession>
<keyword evidence="1" id="KW-0812">Transmembrane</keyword>
<evidence type="ECO:0000313" key="3">
    <source>
        <dbReference type="Proteomes" id="UP000481852"/>
    </source>
</evidence>
<proteinExistence type="predicted"/>
<organism evidence="2 3">
    <name type="scientific">Porcincola intestinalis</name>
    <dbReference type="NCBI Taxonomy" id="2606632"/>
    <lineage>
        <taxon>Bacteria</taxon>
        <taxon>Bacillati</taxon>
        <taxon>Bacillota</taxon>
        <taxon>Clostridia</taxon>
        <taxon>Lachnospirales</taxon>
        <taxon>Lachnospiraceae</taxon>
        <taxon>Porcincola</taxon>
    </lineage>
</organism>
<evidence type="ECO:0000256" key="1">
    <source>
        <dbReference type="SAM" id="Phobius"/>
    </source>
</evidence>
<feature type="transmembrane region" description="Helical" evidence="1">
    <location>
        <begin position="26"/>
        <end position="59"/>
    </location>
</feature>
<comment type="caution">
    <text evidence="2">The sequence shown here is derived from an EMBL/GenBank/DDBJ whole genome shotgun (WGS) entry which is preliminary data.</text>
</comment>
<keyword evidence="3" id="KW-1185">Reference proteome</keyword>
<reference evidence="2 3" key="1">
    <citation type="submission" date="2019-08" db="EMBL/GenBank/DDBJ databases">
        <title>In-depth cultivation of the pig gut microbiome towards novel bacterial diversity and tailored functional studies.</title>
        <authorList>
            <person name="Wylensek D."/>
            <person name="Hitch T.C.A."/>
            <person name="Clavel T."/>
        </authorList>
    </citation>
    <scope>NUCLEOTIDE SEQUENCE [LARGE SCALE GENOMIC DNA]</scope>
    <source>
        <strain evidence="2 3">Oil+RF-744-WCA-WT-11</strain>
    </source>
</reference>
<dbReference type="AlphaFoldDB" id="A0A6L5X4Y3"/>
<name>A0A6L5X4Y3_9FIRM</name>
<evidence type="ECO:0008006" key="4">
    <source>
        <dbReference type="Google" id="ProtNLM"/>
    </source>
</evidence>
<sequence length="140" mass="16452">MRNSNWRERFQNFMEGRYGQDELSHFLLVVTLIVIIINFFTHSAFLGIVAGLLLVWVYVRMLSKDTARRAEENRRYLDVKDRVVSFFKGFGSRSGHDSSAQADFRIYRCPKCGQKIRIPKGHGMVEITCPKCRTRFRKRT</sequence>
<dbReference type="Proteomes" id="UP000481852">
    <property type="component" value="Unassembled WGS sequence"/>
</dbReference>
<keyword evidence="1" id="KW-0472">Membrane</keyword>